<feature type="region of interest" description="Disordered" evidence="1">
    <location>
        <begin position="1"/>
        <end position="56"/>
    </location>
</feature>
<dbReference type="AlphaFoldDB" id="H2BT22"/>
<dbReference type="HOGENOM" id="CLU_3007854_0_0_10"/>
<dbReference type="Proteomes" id="UP000003844">
    <property type="component" value="Unassembled WGS sequence"/>
</dbReference>
<evidence type="ECO:0000313" key="3">
    <source>
        <dbReference type="Proteomes" id="UP000003844"/>
    </source>
</evidence>
<name>H2BT22_GILLR</name>
<reference evidence="3" key="1">
    <citation type="journal article" date="2012" name="Stand. Genomic Sci.">
        <title>Genome sequence of the Antarctic rhodopsins-containing flavobacterium Gillisia limnaea type strain (R-8282(T)).</title>
        <authorList>
            <person name="Riedel T."/>
            <person name="Held B."/>
            <person name="Nolan M."/>
            <person name="Lucas S."/>
            <person name="Lapidus A."/>
            <person name="Tice H."/>
            <person name="Del Rio T.G."/>
            <person name="Cheng J.F."/>
            <person name="Han C."/>
            <person name="Tapia R."/>
            <person name="Goodwin L.A."/>
            <person name="Pitluck S."/>
            <person name="Liolios K."/>
            <person name="Mavromatis K."/>
            <person name="Pagani I."/>
            <person name="Ivanova N."/>
            <person name="Mikhailova N."/>
            <person name="Pati A."/>
            <person name="Chen A."/>
            <person name="Palaniappan K."/>
            <person name="Land M."/>
            <person name="Rohde M."/>
            <person name="Tindall B.J."/>
            <person name="Detter J.C."/>
            <person name="Goker M."/>
            <person name="Bristow J."/>
            <person name="Eisen J.A."/>
            <person name="Markowitz V."/>
            <person name="Hugenholtz P."/>
            <person name="Kyrpides N.C."/>
            <person name="Klenk H.P."/>
            <person name="Woyke T."/>
        </authorList>
    </citation>
    <scope>NUCLEOTIDE SEQUENCE [LARGE SCALE GENOMIC DNA]</scope>
    <source>
        <strain evidence="3">DSM 15749 / LMG 21470 / R-8282</strain>
    </source>
</reference>
<protein>
    <submittedName>
        <fullName evidence="2">Uncharacterized protein</fullName>
    </submittedName>
</protein>
<dbReference type="EMBL" id="JH594606">
    <property type="protein sequence ID" value="EHQ02580.1"/>
    <property type="molecule type" value="Genomic_DNA"/>
</dbReference>
<gene>
    <name evidence="2" type="ORF">Gilli_1939</name>
</gene>
<proteinExistence type="predicted"/>
<evidence type="ECO:0000313" key="2">
    <source>
        <dbReference type="EMBL" id="EHQ02580.1"/>
    </source>
</evidence>
<dbReference type="STRING" id="865937.Gilli_1939"/>
<dbReference type="eggNOG" id="ENOG502ZH6C">
    <property type="taxonomic scope" value="Bacteria"/>
</dbReference>
<sequence>MGHIAEPKGVDFLIESPPLTDKERKELSEFIKKRKTELGKESVQKRRPRTKEKPKT</sequence>
<keyword evidence="3" id="KW-1185">Reference proteome</keyword>
<dbReference type="RefSeq" id="WP_006988890.1">
    <property type="nucleotide sequence ID" value="NZ_JH594606.1"/>
</dbReference>
<feature type="compositionally biased region" description="Basic and acidic residues" evidence="1">
    <location>
        <begin position="20"/>
        <end position="44"/>
    </location>
</feature>
<evidence type="ECO:0000256" key="1">
    <source>
        <dbReference type="SAM" id="MobiDB-lite"/>
    </source>
</evidence>
<organism evidence="2 3">
    <name type="scientific">Gillisia limnaea (strain DSM 15749 / LMG 21470 / R-8282)</name>
    <dbReference type="NCBI Taxonomy" id="865937"/>
    <lineage>
        <taxon>Bacteria</taxon>
        <taxon>Pseudomonadati</taxon>
        <taxon>Bacteroidota</taxon>
        <taxon>Flavobacteriia</taxon>
        <taxon>Flavobacteriales</taxon>
        <taxon>Flavobacteriaceae</taxon>
        <taxon>Gillisia</taxon>
    </lineage>
</organism>
<dbReference type="OrthoDB" id="983188at2"/>
<accession>H2BT22</accession>